<proteinExistence type="predicted"/>
<dbReference type="RefSeq" id="WP_323258956.1">
    <property type="nucleotide sequence ID" value="NZ_JAYGIM010000009.1"/>
</dbReference>
<gene>
    <name evidence="2" type="ORF">VB798_12980</name>
</gene>
<evidence type="ECO:0000313" key="2">
    <source>
        <dbReference type="EMBL" id="MEA5427500.1"/>
    </source>
</evidence>
<name>A0ABU5SJS8_9BACT</name>
<keyword evidence="1" id="KW-0175">Coiled coil</keyword>
<protein>
    <submittedName>
        <fullName evidence="2">Uncharacterized protein</fullName>
    </submittedName>
</protein>
<keyword evidence="3" id="KW-1185">Reference proteome</keyword>
<evidence type="ECO:0000256" key="1">
    <source>
        <dbReference type="SAM" id="Coils"/>
    </source>
</evidence>
<comment type="caution">
    <text evidence="2">The sequence shown here is derived from an EMBL/GenBank/DDBJ whole genome shotgun (WGS) entry which is preliminary data.</text>
</comment>
<sequence length="123" mass="14178">MAAYQAKAVSAGGLMKQAIVLINQIENIWDKKKYLQRNGSLPPDTSLATESEQVESEESRLKRMALQQQRKLIKDQIGKLEKKIADPTKHVRYQKAEEKVNEWRKALMICQEELSEINLKLQV</sequence>
<dbReference type="EMBL" id="JAYGIM010000009">
    <property type="protein sequence ID" value="MEA5427500.1"/>
    <property type="molecule type" value="Genomic_DNA"/>
</dbReference>
<reference evidence="2 3" key="1">
    <citation type="submission" date="2023-12" db="EMBL/GenBank/DDBJ databases">
        <title>Novel species of the genus Arcicella isolated from rivers.</title>
        <authorList>
            <person name="Lu H."/>
        </authorList>
    </citation>
    <scope>NUCLEOTIDE SEQUENCE [LARGE SCALE GENOMIC DNA]</scope>
    <source>
        <strain evidence="2 3">DC25W</strain>
    </source>
</reference>
<organism evidence="2 3">
    <name type="scientific">Arcicella lustrica</name>
    <dbReference type="NCBI Taxonomy" id="2984196"/>
    <lineage>
        <taxon>Bacteria</taxon>
        <taxon>Pseudomonadati</taxon>
        <taxon>Bacteroidota</taxon>
        <taxon>Cytophagia</taxon>
        <taxon>Cytophagales</taxon>
        <taxon>Flectobacillaceae</taxon>
        <taxon>Arcicella</taxon>
    </lineage>
</organism>
<evidence type="ECO:0000313" key="3">
    <source>
        <dbReference type="Proteomes" id="UP001302222"/>
    </source>
</evidence>
<accession>A0ABU5SJS8</accession>
<feature type="coiled-coil region" evidence="1">
    <location>
        <begin position="47"/>
        <end position="113"/>
    </location>
</feature>
<dbReference type="Proteomes" id="UP001302222">
    <property type="component" value="Unassembled WGS sequence"/>
</dbReference>